<dbReference type="GO" id="GO:0046872">
    <property type="term" value="F:metal ion binding"/>
    <property type="evidence" value="ECO:0007669"/>
    <property type="project" value="UniProtKB-KW"/>
</dbReference>
<evidence type="ECO:0000313" key="5">
    <source>
        <dbReference type="Proteomes" id="UP000008722"/>
    </source>
</evidence>
<accession>E4U4A6</accession>
<dbReference type="STRING" id="670487.Ocepr_0734"/>
<sequence>MPEEVWVFDVEGTLTTGETWQGVGRWLERNGRRAAYRRFFLAHLPGALLAKGGLIDKRRYQNKWMRDLAGLFAGATAAEVEAMAAWVVEHELWPQRREDVLAELRAGLERGVRVVLASGTFQPVLEAFARRLGPEVEALGTPFVCVDGVCPKNPAGAVNVAAVKARRVQEHLGGRAPDRAYGDTASDLPLLELAREAVAVYPDRVLRDAAARRGWRRLPEGGGAPA</sequence>
<dbReference type="InterPro" id="IPR050582">
    <property type="entry name" value="HAD-like_SerB"/>
</dbReference>
<gene>
    <name evidence="4" type="ordered locus">Ocepr_0734</name>
</gene>
<dbReference type="SUPFAM" id="SSF56784">
    <property type="entry name" value="HAD-like"/>
    <property type="match status" value="1"/>
</dbReference>
<organism evidence="4 5">
    <name type="scientific">Oceanithermus profundus (strain DSM 14977 / NBRC 100410 / VKM B-2274 / 506)</name>
    <dbReference type="NCBI Taxonomy" id="670487"/>
    <lineage>
        <taxon>Bacteria</taxon>
        <taxon>Thermotogati</taxon>
        <taxon>Deinococcota</taxon>
        <taxon>Deinococci</taxon>
        <taxon>Thermales</taxon>
        <taxon>Thermaceae</taxon>
        <taxon>Oceanithermus</taxon>
    </lineage>
</organism>
<dbReference type="EMBL" id="CP002361">
    <property type="protein sequence ID" value="ADR36191.1"/>
    <property type="molecule type" value="Genomic_DNA"/>
</dbReference>
<dbReference type="KEGG" id="opr:Ocepr_0734"/>
<evidence type="ECO:0000256" key="3">
    <source>
        <dbReference type="ARBA" id="ARBA00022842"/>
    </source>
</evidence>
<keyword evidence="5" id="KW-1185">Reference proteome</keyword>
<protein>
    <submittedName>
        <fullName evidence="4">Haloacid dehalogenase domain protein hydrolase</fullName>
    </submittedName>
</protein>
<reference evidence="4 5" key="2">
    <citation type="journal article" date="2011" name="Stand. Genomic Sci.">
        <title>Complete genome sequence of Oceanithermus profundus type strain (506).</title>
        <authorList>
            <person name="Pati A."/>
            <person name="Zhang X."/>
            <person name="Lapidus A."/>
            <person name="Nolan M."/>
            <person name="Lucas S."/>
            <person name="Del Rio T.G."/>
            <person name="Tice H."/>
            <person name="Cheng J.F."/>
            <person name="Tapia R."/>
            <person name="Han C."/>
            <person name="Goodwin L."/>
            <person name="Pitluck S."/>
            <person name="Liolios K."/>
            <person name="Pagani I."/>
            <person name="Ivanova N."/>
            <person name="Mavromatis K."/>
            <person name="Chen A."/>
            <person name="Palaniappan K."/>
            <person name="Hauser L."/>
            <person name="Jeffries C.D."/>
            <person name="Brambilla E.M."/>
            <person name="Rohl A."/>
            <person name="Mwirichia R."/>
            <person name="Rohde M."/>
            <person name="Tindall B.J."/>
            <person name="Sikorski J."/>
            <person name="Wirth R."/>
            <person name="Goker M."/>
            <person name="Woyke T."/>
            <person name="Detter J.C."/>
            <person name="Bristow J."/>
            <person name="Eisen J.A."/>
            <person name="Markowitz V."/>
            <person name="Hugenholtz P."/>
            <person name="Kyrpides N.C."/>
            <person name="Klenk H.P."/>
            <person name="Land M."/>
        </authorList>
    </citation>
    <scope>NUCLEOTIDE SEQUENCE [LARGE SCALE GENOMIC DNA]</scope>
    <source>
        <strain evidence="5">DSM 14977 / NBRC 100410 / VKM B-2274 / 506</strain>
    </source>
</reference>
<evidence type="ECO:0000256" key="2">
    <source>
        <dbReference type="ARBA" id="ARBA00022801"/>
    </source>
</evidence>
<evidence type="ECO:0000256" key="1">
    <source>
        <dbReference type="ARBA" id="ARBA00022723"/>
    </source>
</evidence>
<dbReference type="AlphaFoldDB" id="E4U4A6"/>
<keyword evidence="3" id="KW-0460">Magnesium</keyword>
<dbReference type="HOGENOM" id="CLU_1223728_0_0_0"/>
<reference evidence="5" key="1">
    <citation type="submission" date="2010-11" db="EMBL/GenBank/DDBJ databases">
        <title>The complete sequence of chromosome of Oceanithermus profundus DSM 14977.</title>
        <authorList>
            <consortium name="US DOE Joint Genome Institute (JGI-PGF)"/>
            <person name="Lucas S."/>
            <person name="Copeland A."/>
            <person name="Lapidus A."/>
            <person name="Bruce D."/>
            <person name="Goodwin L."/>
            <person name="Pitluck S."/>
            <person name="Kyrpides N."/>
            <person name="Mavromatis K."/>
            <person name="Pagani I."/>
            <person name="Ivanova N."/>
            <person name="Zhang X."/>
            <person name="Brettin T."/>
            <person name="Detter J.C."/>
            <person name="Tapia R."/>
            <person name="Han C."/>
            <person name="Land M."/>
            <person name="Hauser L."/>
            <person name="Markowitz V."/>
            <person name="Cheng J.-F."/>
            <person name="Hugenholtz P."/>
            <person name="Woyke T."/>
            <person name="Wu D."/>
            <person name="Tindall B."/>
            <person name="Faehnrich R."/>
            <person name="Brambilla E."/>
            <person name="Klenk H.-P."/>
            <person name="Eisen J.A."/>
        </authorList>
    </citation>
    <scope>NUCLEOTIDE SEQUENCE [LARGE SCALE GENOMIC DNA]</scope>
    <source>
        <strain evidence="5">DSM 14977 / NBRC 100410 / VKM B-2274 / 506</strain>
    </source>
</reference>
<dbReference type="PANTHER" id="PTHR43344:SF13">
    <property type="entry name" value="PHOSPHATASE RV3661-RELATED"/>
    <property type="match status" value="1"/>
</dbReference>
<dbReference type="Gene3D" id="3.40.50.1000">
    <property type="entry name" value="HAD superfamily/HAD-like"/>
    <property type="match status" value="1"/>
</dbReference>
<dbReference type="InterPro" id="IPR023214">
    <property type="entry name" value="HAD_sf"/>
</dbReference>
<dbReference type="NCBIfam" id="TIGR01488">
    <property type="entry name" value="HAD-SF-IB"/>
    <property type="match status" value="1"/>
</dbReference>
<proteinExistence type="predicted"/>
<evidence type="ECO:0000313" key="4">
    <source>
        <dbReference type="EMBL" id="ADR36191.1"/>
    </source>
</evidence>
<dbReference type="GO" id="GO:0016787">
    <property type="term" value="F:hydrolase activity"/>
    <property type="evidence" value="ECO:0007669"/>
    <property type="project" value="UniProtKB-KW"/>
</dbReference>
<dbReference type="RefSeq" id="WP_013457361.1">
    <property type="nucleotide sequence ID" value="NC_014761.1"/>
</dbReference>
<dbReference type="InterPro" id="IPR036412">
    <property type="entry name" value="HAD-like_sf"/>
</dbReference>
<keyword evidence="2 4" id="KW-0378">Hydrolase</keyword>
<dbReference type="Proteomes" id="UP000008722">
    <property type="component" value="Chromosome"/>
</dbReference>
<dbReference type="PANTHER" id="PTHR43344">
    <property type="entry name" value="PHOSPHOSERINE PHOSPHATASE"/>
    <property type="match status" value="1"/>
</dbReference>
<dbReference type="OrthoDB" id="25607at2"/>
<name>E4U4A6_OCEP5</name>
<dbReference type="Gene3D" id="1.20.1440.100">
    <property type="entry name" value="SG protein - dephosphorylation function"/>
    <property type="match status" value="1"/>
</dbReference>
<dbReference type="Pfam" id="PF12710">
    <property type="entry name" value="HAD"/>
    <property type="match status" value="1"/>
</dbReference>
<dbReference type="eggNOG" id="COG0560">
    <property type="taxonomic scope" value="Bacteria"/>
</dbReference>
<keyword evidence="1" id="KW-0479">Metal-binding</keyword>